<dbReference type="InterPro" id="IPR036291">
    <property type="entry name" value="NAD(P)-bd_dom_sf"/>
</dbReference>
<keyword evidence="3" id="KW-1185">Reference proteome</keyword>
<evidence type="ECO:0000313" key="3">
    <source>
        <dbReference type="Proteomes" id="UP000638560"/>
    </source>
</evidence>
<accession>A0ABS0GYD0</accession>
<evidence type="ECO:0000259" key="1">
    <source>
        <dbReference type="Pfam" id="PF13460"/>
    </source>
</evidence>
<dbReference type="Pfam" id="PF13460">
    <property type="entry name" value="NAD_binding_10"/>
    <property type="match status" value="1"/>
</dbReference>
<dbReference type="InterPro" id="IPR051604">
    <property type="entry name" value="Ergot_Alk_Oxidoreductase"/>
</dbReference>
<protein>
    <submittedName>
        <fullName evidence="2">NAD(P)H-binding protein</fullName>
    </submittedName>
</protein>
<dbReference type="RefSeq" id="WP_196202778.1">
    <property type="nucleotide sequence ID" value="NZ_JADPUN010000185.1"/>
</dbReference>
<organism evidence="2 3">
    <name type="scientific">Plantactinospora alkalitolerans</name>
    <dbReference type="NCBI Taxonomy" id="2789879"/>
    <lineage>
        <taxon>Bacteria</taxon>
        <taxon>Bacillati</taxon>
        <taxon>Actinomycetota</taxon>
        <taxon>Actinomycetes</taxon>
        <taxon>Micromonosporales</taxon>
        <taxon>Micromonosporaceae</taxon>
        <taxon>Plantactinospora</taxon>
    </lineage>
</organism>
<dbReference type="Gene3D" id="3.40.50.720">
    <property type="entry name" value="NAD(P)-binding Rossmann-like Domain"/>
    <property type="match status" value="1"/>
</dbReference>
<name>A0ABS0GYD0_9ACTN</name>
<reference evidence="2 3" key="1">
    <citation type="submission" date="2020-11" db="EMBL/GenBank/DDBJ databases">
        <title>A novel isolate from a Black sea contaminated sediment with potential to produce alkanes: Plantactinospora alkalitolerans sp. nov.</title>
        <authorList>
            <person name="Carro L."/>
            <person name="Veyisoglu A."/>
            <person name="Guven K."/>
            <person name="Schumann P."/>
            <person name="Klenk H.-P."/>
            <person name="Sahin N."/>
        </authorList>
    </citation>
    <scope>NUCLEOTIDE SEQUENCE [LARGE SCALE GENOMIC DNA]</scope>
    <source>
        <strain evidence="2 3">S1510</strain>
    </source>
</reference>
<dbReference type="PANTHER" id="PTHR43162">
    <property type="match status" value="1"/>
</dbReference>
<feature type="domain" description="NAD(P)-binding" evidence="1">
    <location>
        <begin position="16"/>
        <end position="175"/>
    </location>
</feature>
<sequence>MTEHEHENTALTLVLGGTGKTGGRVVERLTARHRPVRVGSRSGEPPFDWADRRTWAPALDGATSAYLSFYPDLAVPGAADAIRAFTDLAARQGVRRLVLLSGRGEEEAQLSEEVVMKSGLEWTIVRASWFNQNFSEGHLLEPVRGGEVVVPVGNVGEPFVDTDDIADVAVAALTEDGHAGQLYEVTGPRLLTFAEAVGEIAVATGRDIRFRPVSIEEYAGMLAEYELPADEVALLTYLFTEVLDGRNAHLTDGVERALGRPPRDFRDYARTVASTGVWAG</sequence>
<dbReference type="EMBL" id="JADPUN010000185">
    <property type="protein sequence ID" value="MBF9131218.1"/>
    <property type="molecule type" value="Genomic_DNA"/>
</dbReference>
<proteinExistence type="predicted"/>
<dbReference type="Gene3D" id="3.90.25.10">
    <property type="entry name" value="UDP-galactose 4-epimerase, domain 1"/>
    <property type="match status" value="1"/>
</dbReference>
<dbReference type="Proteomes" id="UP000638560">
    <property type="component" value="Unassembled WGS sequence"/>
</dbReference>
<gene>
    <name evidence="2" type="ORF">I0C86_19955</name>
</gene>
<evidence type="ECO:0000313" key="2">
    <source>
        <dbReference type="EMBL" id="MBF9131218.1"/>
    </source>
</evidence>
<dbReference type="InterPro" id="IPR016040">
    <property type="entry name" value="NAD(P)-bd_dom"/>
</dbReference>
<dbReference type="SUPFAM" id="SSF51735">
    <property type="entry name" value="NAD(P)-binding Rossmann-fold domains"/>
    <property type="match status" value="1"/>
</dbReference>
<dbReference type="PANTHER" id="PTHR43162:SF1">
    <property type="entry name" value="PRESTALK A DIFFERENTIATION PROTEIN A"/>
    <property type="match status" value="1"/>
</dbReference>
<comment type="caution">
    <text evidence="2">The sequence shown here is derived from an EMBL/GenBank/DDBJ whole genome shotgun (WGS) entry which is preliminary data.</text>
</comment>